<dbReference type="eggNOG" id="KOG0653">
    <property type="taxonomic scope" value="Eukaryota"/>
</dbReference>
<dbReference type="Pfam" id="PF00134">
    <property type="entry name" value="Cyclin_N"/>
    <property type="match status" value="1"/>
</dbReference>
<evidence type="ECO:0000259" key="7">
    <source>
        <dbReference type="SMART" id="SM01332"/>
    </source>
</evidence>
<dbReference type="InterPro" id="IPR006671">
    <property type="entry name" value="Cyclin_N"/>
</dbReference>
<proteinExistence type="inferred from homology"/>
<evidence type="ECO:0000256" key="5">
    <source>
        <dbReference type="SAM" id="MobiDB-lite"/>
    </source>
</evidence>
<evidence type="ECO:0000256" key="1">
    <source>
        <dbReference type="ARBA" id="ARBA00022618"/>
    </source>
</evidence>
<organism evidence="8 9">
    <name type="scientific">Pyronema omphalodes (strain CBS 100304)</name>
    <name type="common">Pyronema confluens</name>
    <dbReference type="NCBI Taxonomy" id="1076935"/>
    <lineage>
        <taxon>Eukaryota</taxon>
        <taxon>Fungi</taxon>
        <taxon>Dikarya</taxon>
        <taxon>Ascomycota</taxon>
        <taxon>Pezizomycotina</taxon>
        <taxon>Pezizomycetes</taxon>
        <taxon>Pezizales</taxon>
        <taxon>Pyronemataceae</taxon>
        <taxon>Pyronema</taxon>
    </lineage>
</organism>
<comment type="similarity">
    <text evidence="4">Belongs to the cyclin family.</text>
</comment>
<feature type="domain" description="Cyclin C-terminal" evidence="7">
    <location>
        <begin position="374"/>
        <end position="488"/>
    </location>
</feature>
<dbReference type="GO" id="GO:0044772">
    <property type="term" value="P:mitotic cell cycle phase transition"/>
    <property type="evidence" value="ECO:0007669"/>
    <property type="project" value="InterPro"/>
</dbReference>
<keyword evidence="2 4" id="KW-0195">Cyclin</keyword>
<gene>
    <name evidence="8" type="ORF">PCON_06186</name>
</gene>
<dbReference type="Pfam" id="PF02984">
    <property type="entry name" value="Cyclin_C"/>
    <property type="match status" value="1"/>
</dbReference>
<feature type="region of interest" description="Disordered" evidence="5">
    <location>
        <begin position="145"/>
        <end position="210"/>
    </location>
</feature>
<feature type="domain" description="Cyclin-like" evidence="6">
    <location>
        <begin position="281"/>
        <end position="365"/>
    </location>
</feature>
<dbReference type="GO" id="GO:0051301">
    <property type="term" value="P:cell division"/>
    <property type="evidence" value="ECO:0007669"/>
    <property type="project" value="UniProtKB-KW"/>
</dbReference>
<keyword evidence="9" id="KW-1185">Reference proteome</keyword>
<evidence type="ECO:0000256" key="3">
    <source>
        <dbReference type="ARBA" id="ARBA00023306"/>
    </source>
</evidence>
<dbReference type="InterPro" id="IPR039361">
    <property type="entry name" value="Cyclin"/>
</dbReference>
<reference evidence="8 9" key="1">
    <citation type="journal article" date="2013" name="PLoS Genet.">
        <title>The genome and development-dependent transcriptomes of Pyronema confluens: a window into fungal evolution.</title>
        <authorList>
            <person name="Traeger S."/>
            <person name="Altegoer F."/>
            <person name="Freitag M."/>
            <person name="Gabaldon T."/>
            <person name="Kempken F."/>
            <person name="Kumar A."/>
            <person name="Marcet-Houben M."/>
            <person name="Poggeler S."/>
            <person name="Stajich J.E."/>
            <person name="Nowrousian M."/>
        </authorList>
    </citation>
    <scope>NUCLEOTIDE SEQUENCE [LARGE SCALE GENOMIC DNA]</scope>
    <source>
        <strain evidence="9">CBS 100304</strain>
        <tissue evidence="8">Vegetative mycelium</tissue>
    </source>
</reference>
<dbReference type="AlphaFoldDB" id="U4L8Z7"/>
<dbReference type="PIRSF" id="PIRSF001771">
    <property type="entry name" value="Cyclin_A_B_D_E"/>
    <property type="match status" value="1"/>
</dbReference>
<keyword evidence="1" id="KW-0132">Cell division</keyword>
<evidence type="ECO:0000256" key="4">
    <source>
        <dbReference type="RuleBase" id="RU000383"/>
    </source>
</evidence>
<dbReference type="FunFam" id="1.10.472.10:FF:000001">
    <property type="entry name" value="G2/mitotic-specific cyclin"/>
    <property type="match status" value="1"/>
</dbReference>
<dbReference type="SMART" id="SM01332">
    <property type="entry name" value="Cyclin_C"/>
    <property type="match status" value="1"/>
</dbReference>
<dbReference type="InterPro" id="IPR046965">
    <property type="entry name" value="Cyclin_A/B-like"/>
</dbReference>
<protein>
    <submittedName>
        <fullName evidence="8">Similar to G2/mitotic-specific cyclin-B acc. no. P30284</fullName>
    </submittedName>
</protein>
<dbReference type="InterPro" id="IPR013763">
    <property type="entry name" value="Cyclin-like_dom"/>
</dbReference>
<dbReference type="OMA" id="FMAYRPS"/>
<evidence type="ECO:0000259" key="6">
    <source>
        <dbReference type="SMART" id="SM00385"/>
    </source>
</evidence>
<dbReference type="PANTHER" id="PTHR10177">
    <property type="entry name" value="CYCLINS"/>
    <property type="match status" value="1"/>
</dbReference>
<dbReference type="SMART" id="SM00385">
    <property type="entry name" value="CYCLIN"/>
    <property type="match status" value="2"/>
</dbReference>
<dbReference type="EMBL" id="HF935300">
    <property type="protein sequence ID" value="CCX06599.1"/>
    <property type="molecule type" value="Genomic_DNA"/>
</dbReference>
<dbReference type="Proteomes" id="UP000018144">
    <property type="component" value="Unassembled WGS sequence"/>
</dbReference>
<dbReference type="CDD" id="cd20512">
    <property type="entry name" value="CYCLIN_CLBs_yeast_rpt2"/>
    <property type="match status" value="1"/>
</dbReference>
<dbReference type="GO" id="GO:0016538">
    <property type="term" value="F:cyclin-dependent protein serine/threonine kinase regulator activity"/>
    <property type="evidence" value="ECO:0007669"/>
    <property type="project" value="InterPro"/>
</dbReference>
<dbReference type="OrthoDB" id="5590282at2759"/>
<accession>U4L8Z7</accession>
<feature type="domain" description="Cyclin-like" evidence="6">
    <location>
        <begin position="378"/>
        <end position="459"/>
    </location>
</feature>
<dbReference type="InterPro" id="IPR004367">
    <property type="entry name" value="Cyclin_C-dom"/>
</dbReference>
<dbReference type="PROSITE" id="PS00292">
    <property type="entry name" value="CYCLINS"/>
    <property type="match status" value="1"/>
</dbReference>
<name>U4L8Z7_PYROM</name>
<dbReference type="STRING" id="1076935.U4L8Z7"/>
<dbReference type="Gene3D" id="1.10.472.10">
    <property type="entry name" value="Cyclin-like"/>
    <property type="match status" value="2"/>
</dbReference>
<evidence type="ECO:0000313" key="8">
    <source>
        <dbReference type="EMBL" id="CCX06599.1"/>
    </source>
</evidence>
<dbReference type="CDD" id="cd20568">
    <property type="entry name" value="CYCLIN_CLBs_yeast_rpt1"/>
    <property type="match status" value="1"/>
</dbReference>
<evidence type="ECO:0000256" key="2">
    <source>
        <dbReference type="ARBA" id="ARBA00023127"/>
    </source>
</evidence>
<dbReference type="InterPro" id="IPR048258">
    <property type="entry name" value="Cyclins_cyclin-box"/>
</dbReference>
<evidence type="ECO:0000313" key="9">
    <source>
        <dbReference type="Proteomes" id="UP000018144"/>
    </source>
</evidence>
<sequence length="516" mass="57413">MQARRTARTRAVANENGDENAIAATTRLTRAKAASLTGNAALATKAALNTKAALTTKTALATKTVNTTTTAVPANRKRAALGDVSNVHKAEAGGAAGADKKIVLKRTTKTTAAATTKPVATNGVTKAARTTRAAPIKATAKPVVEITKKPSGSGSGALRPKKRAAPSKTKEVEEAEDEENKAVPAVKGTKAVEIQAEDAPEPPAAKRPRVENQVPKVLTAAEVPGWDNLDEEDAEDPLMVSEYVNEIFDYLKKLEPETQPNPNYMDDQNELKWQMRGILVDWLVEVHTRFRLLPETLFLSVNIVDRFLTNKVVMLDKLELVGVTAMFIAAKYEEVFSPHVQYFRHVADDGFTEEEILRAERFILATLEYNLSYPNPMNFLRRISKADQYDFQTRTFAKYLMEISLLDHRFLEYLPSHVSAAAMYMARMMLNRGAWDANLVHFSDYTELQILPVFRLMIDYLIRPVKHQAFFKKYATKKFMKAAVHAREWAKKNASAHGVDPEIATRDLYAEEGFSN</sequence>
<dbReference type="InterPro" id="IPR036915">
    <property type="entry name" value="Cyclin-like_sf"/>
</dbReference>
<dbReference type="SUPFAM" id="SSF47954">
    <property type="entry name" value="Cyclin-like"/>
    <property type="match status" value="2"/>
</dbReference>
<keyword evidence="3" id="KW-0131">Cell cycle</keyword>